<dbReference type="SMART" id="SM01131">
    <property type="entry name" value="DHHA2"/>
    <property type="match status" value="1"/>
</dbReference>
<keyword evidence="2" id="KW-0479">Metal-binding</keyword>
<dbReference type="Pfam" id="PF01368">
    <property type="entry name" value="DHH"/>
    <property type="match status" value="1"/>
</dbReference>
<organism evidence="6 7">
    <name type="scientific">Myriangium duriaei CBS 260.36</name>
    <dbReference type="NCBI Taxonomy" id="1168546"/>
    <lineage>
        <taxon>Eukaryota</taxon>
        <taxon>Fungi</taxon>
        <taxon>Dikarya</taxon>
        <taxon>Ascomycota</taxon>
        <taxon>Pezizomycotina</taxon>
        <taxon>Dothideomycetes</taxon>
        <taxon>Dothideomycetidae</taxon>
        <taxon>Myriangiales</taxon>
        <taxon>Myriangiaceae</taxon>
        <taxon>Myriangium</taxon>
    </lineage>
</organism>
<evidence type="ECO:0000256" key="2">
    <source>
        <dbReference type="ARBA" id="ARBA00022723"/>
    </source>
</evidence>
<comment type="caution">
    <text evidence="6">The sequence shown here is derived from an EMBL/GenBank/DDBJ whole genome shotgun (WGS) entry which is preliminary data.</text>
</comment>
<dbReference type="Pfam" id="PF02833">
    <property type="entry name" value="DHHA2"/>
    <property type="match status" value="1"/>
</dbReference>
<dbReference type="GO" id="GO:0004309">
    <property type="term" value="F:exopolyphosphatase activity"/>
    <property type="evidence" value="ECO:0007669"/>
    <property type="project" value="TreeGrafter"/>
</dbReference>
<dbReference type="Proteomes" id="UP000799439">
    <property type="component" value="Unassembled WGS sequence"/>
</dbReference>
<proteinExistence type="predicted"/>
<evidence type="ECO:0000256" key="1">
    <source>
        <dbReference type="ARBA" id="ARBA00001936"/>
    </source>
</evidence>
<sequence length="427" mass="47569">MALARTSLRGFLTHAKYVLHSAGSSKSPVTFVVGNESADLDSICSAIVYSYIATISPQARKPPTFHIPLLNLPKADIALRTELLTLLPKANITKDHLITLDDLGDVDSLEKRFPPAETRWILVDHNALQGKLGQLYDKHVVGTIDHHEDEGRVPKDNEDEPRIITTCGSCSSLVINHFRHAWDSWFLYVSFSGAANGQGDNLIEDGAFATLWDAQVAQLALAAILIDTADLKDKHKTTQYDREAVEYLESKIKLSPKLGKDYRRSEFYDLISEAKRSLDSLSIRNILRKDYKQWTEGGLVLGTSSVVQPHSYLASKAQDEEQGDLVDQSKSFASDVGLDIMSVMTAFASDDGVFHREVSLLSRNDRARRVVEQFAKDASQQLGLQEETRKEDDEDGCFYILWNQSELAASRKQIAPLMRKAMASVGE</sequence>
<dbReference type="GO" id="GO:0005737">
    <property type="term" value="C:cytoplasm"/>
    <property type="evidence" value="ECO:0007669"/>
    <property type="project" value="InterPro"/>
</dbReference>
<gene>
    <name evidence="6" type="ORF">K461DRAFT_225633</name>
</gene>
<dbReference type="InterPro" id="IPR001667">
    <property type="entry name" value="DDH_dom"/>
</dbReference>
<feature type="domain" description="DHHA2" evidence="5">
    <location>
        <begin position="268"/>
        <end position="422"/>
    </location>
</feature>
<dbReference type="Gene3D" id="3.90.1640.10">
    <property type="entry name" value="inorganic pyrophosphatase (n-terminal core)"/>
    <property type="match status" value="1"/>
</dbReference>
<reference evidence="6" key="1">
    <citation type="journal article" date="2020" name="Stud. Mycol.">
        <title>101 Dothideomycetes genomes: a test case for predicting lifestyles and emergence of pathogens.</title>
        <authorList>
            <person name="Haridas S."/>
            <person name="Albert R."/>
            <person name="Binder M."/>
            <person name="Bloem J."/>
            <person name="Labutti K."/>
            <person name="Salamov A."/>
            <person name="Andreopoulos B."/>
            <person name="Baker S."/>
            <person name="Barry K."/>
            <person name="Bills G."/>
            <person name="Bluhm B."/>
            <person name="Cannon C."/>
            <person name="Castanera R."/>
            <person name="Culley D."/>
            <person name="Daum C."/>
            <person name="Ezra D."/>
            <person name="Gonzalez J."/>
            <person name="Henrissat B."/>
            <person name="Kuo A."/>
            <person name="Liang C."/>
            <person name="Lipzen A."/>
            <person name="Lutzoni F."/>
            <person name="Magnuson J."/>
            <person name="Mondo S."/>
            <person name="Nolan M."/>
            <person name="Ohm R."/>
            <person name="Pangilinan J."/>
            <person name="Park H.-J."/>
            <person name="Ramirez L."/>
            <person name="Alfaro M."/>
            <person name="Sun H."/>
            <person name="Tritt A."/>
            <person name="Yoshinaga Y."/>
            <person name="Zwiers L.-H."/>
            <person name="Turgeon B."/>
            <person name="Goodwin S."/>
            <person name="Spatafora J."/>
            <person name="Crous P."/>
            <person name="Grigoriev I."/>
        </authorList>
    </citation>
    <scope>NUCLEOTIDE SEQUENCE</scope>
    <source>
        <strain evidence="6">CBS 260.36</strain>
    </source>
</reference>
<dbReference type="Gene3D" id="3.10.310.20">
    <property type="entry name" value="DHHA2 domain"/>
    <property type="match status" value="1"/>
</dbReference>
<evidence type="ECO:0000313" key="6">
    <source>
        <dbReference type="EMBL" id="KAF2153454.1"/>
    </source>
</evidence>
<dbReference type="GO" id="GO:0046872">
    <property type="term" value="F:metal ion binding"/>
    <property type="evidence" value="ECO:0007669"/>
    <property type="project" value="UniProtKB-KW"/>
</dbReference>
<keyword evidence="3" id="KW-0378">Hydrolase</keyword>
<dbReference type="AlphaFoldDB" id="A0A9P4J6X4"/>
<keyword evidence="4" id="KW-0464">Manganese</keyword>
<evidence type="ECO:0000313" key="7">
    <source>
        <dbReference type="Proteomes" id="UP000799439"/>
    </source>
</evidence>
<evidence type="ECO:0000256" key="3">
    <source>
        <dbReference type="ARBA" id="ARBA00022801"/>
    </source>
</evidence>
<name>A0A9P4J6X4_9PEZI</name>
<dbReference type="InterPro" id="IPR004097">
    <property type="entry name" value="DHHA2"/>
</dbReference>
<dbReference type="SUPFAM" id="SSF64182">
    <property type="entry name" value="DHH phosphoesterases"/>
    <property type="match status" value="1"/>
</dbReference>
<dbReference type="InterPro" id="IPR038763">
    <property type="entry name" value="DHH_sf"/>
</dbReference>
<evidence type="ECO:0000256" key="4">
    <source>
        <dbReference type="ARBA" id="ARBA00023211"/>
    </source>
</evidence>
<dbReference type="EMBL" id="ML996085">
    <property type="protein sequence ID" value="KAF2153454.1"/>
    <property type="molecule type" value="Genomic_DNA"/>
</dbReference>
<dbReference type="PANTHER" id="PTHR12112">
    <property type="entry name" value="BNIP - RELATED"/>
    <property type="match status" value="1"/>
</dbReference>
<accession>A0A9P4J6X4</accession>
<dbReference type="InterPro" id="IPR038222">
    <property type="entry name" value="DHHA2_dom_sf"/>
</dbReference>
<protein>
    <submittedName>
        <fullName evidence="6">DHH phosphoesterase</fullName>
    </submittedName>
</protein>
<dbReference type="OrthoDB" id="374045at2759"/>
<dbReference type="PANTHER" id="PTHR12112:SF39">
    <property type="entry name" value="EG:152A3.5 PROTEIN (FBGN0003116_PN PROTEIN)"/>
    <property type="match status" value="1"/>
</dbReference>
<comment type="cofactor">
    <cofactor evidence="1">
        <name>Mn(2+)</name>
        <dbReference type="ChEBI" id="CHEBI:29035"/>
    </cofactor>
</comment>
<keyword evidence="7" id="KW-1185">Reference proteome</keyword>
<evidence type="ECO:0000259" key="5">
    <source>
        <dbReference type="SMART" id="SM01131"/>
    </source>
</evidence>